<comment type="caution">
    <text evidence="1">The sequence shown here is derived from an EMBL/GenBank/DDBJ whole genome shotgun (WGS) entry which is preliminary data.</text>
</comment>
<keyword evidence="2" id="KW-1185">Reference proteome</keyword>
<dbReference type="EMBL" id="CM056809">
    <property type="protein sequence ID" value="KAJ8650949.1"/>
    <property type="molecule type" value="Genomic_DNA"/>
</dbReference>
<organism evidence="1 2">
    <name type="scientific">Persea americana</name>
    <name type="common">Avocado</name>
    <dbReference type="NCBI Taxonomy" id="3435"/>
    <lineage>
        <taxon>Eukaryota</taxon>
        <taxon>Viridiplantae</taxon>
        <taxon>Streptophyta</taxon>
        <taxon>Embryophyta</taxon>
        <taxon>Tracheophyta</taxon>
        <taxon>Spermatophyta</taxon>
        <taxon>Magnoliopsida</taxon>
        <taxon>Magnoliidae</taxon>
        <taxon>Laurales</taxon>
        <taxon>Lauraceae</taxon>
        <taxon>Persea</taxon>
    </lineage>
</organism>
<sequence>MLATPTTLSIQFYLSKTQNSSALDAVKTSKKKKNETNGEQPVLLPSSASEKKDAVSTNVAQALFLSDLLEPDVAAAWTQSSLKAMSKDSPNIQLASRHCFLLEDPPIANDPLVCDLTVFIIIT</sequence>
<accession>A0ACC2MZ90</accession>
<proteinExistence type="predicted"/>
<evidence type="ECO:0000313" key="1">
    <source>
        <dbReference type="EMBL" id="KAJ8650949.1"/>
    </source>
</evidence>
<protein>
    <submittedName>
        <fullName evidence="1">Uncharacterized protein</fullName>
    </submittedName>
</protein>
<gene>
    <name evidence="1" type="ORF">MRB53_003972</name>
</gene>
<reference evidence="1 2" key="1">
    <citation type="journal article" date="2022" name="Hortic Res">
        <title>A haplotype resolved chromosomal level avocado genome allows analysis of novel avocado genes.</title>
        <authorList>
            <person name="Nath O."/>
            <person name="Fletcher S.J."/>
            <person name="Hayward A."/>
            <person name="Shaw L.M."/>
            <person name="Masouleh A.K."/>
            <person name="Furtado A."/>
            <person name="Henry R.J."/>
            <person name="Mitter N."/>
        </authorList>
    </citation>
    <scope>NUCLEOTIDE SEQUENCE [LARGE SCALE GENOMIC DNA]</scope>
    <source>
        <strain evidence="2">cv. Hass</strain>
    </source>
</reference>
<evidence type="ECO:0000313" key="2">
    <source>
        <dbReference type="Proteomes" id="UP001234297"/>
    </source>
</evidence>
<dbReference type="Proteomes" id="UP001234297">
    <property type="component" value="Chromosome 1"/>
</dbReference>
<name>A0ACC2MZ90_PERAE</name>